<evidence type="ECO:0000256" key="5">
    <source>
        <dbReference type="ARBA" id="ARBA00022741"/>
    </source>
</evidence>
<evidence type="ECO:0000313" key="13">
    <source>
        <dbReference type="Proteomes" id="UP000289411"/>
    </source>
</evidence>
<keyword evidence="4 10" id="KW-0677">Repeat</keyword>
<dbReference type="RefSeq" id="WP_129218822.1">
    <property type="nucleotide sequence ID" value="NZ_QYBC01000006.1"/>
</dbReference>
<dbReference type="CDD" id="cd01894">
    <property type="entry name" value="EngA1"/>
    <property type="match status" value="1"/>
</dbReference>
<feature type="binding site" evidence="8">
    <location>
        <begin position="312"/>
        <end position="315"/>
    </location>
    <ligand>
        <name>GTP</name>
        <dbReference type="ChEBI" id="CHEBI:37565"/>
        <label>2</label>
    </ligand>
</feature>
<evidence type="ECO:0000256" key="2">
    <source>
        <dbReference type="ARBA" id="ARBA00020953"/>
    </source>
</evidence>
<sequence>MSKVAIIGRPNVGKSTLFNRLVGKKLALVDDQPGVTRDRREGEASLFDADFTLIDTAGLDDAAEDTLTGRMRQQTEVAVADADVILFVIDSRIGVTPVDSHFAGLVRRADKPIIVVANKAEGRAGEAGALEAHALGLGTPVAISAEHNEGMIDLYDALAAVLPKAPEAAPEEEAAPLVLGEDEDGTEFDPTKPLRIAVVGRPNAGKSTLLNAWLGEDRLLTGPEPGITRDSIGLALRWRDRDLKVFDTAGLRKRARIEDKVEKLAAADAIRAVQFAEVVVVLLDATIPFEKQDLTIAALAEREGRAIVIGVNKWDLIEARGSKLSEMHESASRLLPQMKGVPVVPVSGRTGFGLDKLLEASFRVAETWNRRLSTARLNRWLSATLDANPPPAVSGRRIKIRYMTQAKARPPTFVLFGNQLTGLPRSYQRYLVNGLREAMDLPGVPIRIVMRQGDNPYDKNRKR</sequence>
<evidence type="ECO:0000256" key="4">
    <source>
        <dbReference type="ARBA" id="ARBA00022737"/>
    </source>
</evidence>
<dbReference type="InterPro" id="IPR032859">
    <property type="entry name" value="KH_dom-like"/>
</dbReference>
<dbReference type="GO" id="GO:0042254">
    <property type="term" value="P:ribosome biogenesis"/>
    <property type="evidence" value="ECO:0007669"/>
    <property type="project" value="UniProtKB-KW"/>
</dbReference>
<evidence type="ECO:0000256" key="8">
    <source>
        <dbReference type="HAMAP-Rule" id="MF_00195"/>
    </source>
</evidence>
<dbReference type="Gene3D" id="3.30.300.20">
    <property type="match status" value="1"/>
</dbReference>
<dbReference type="InterPro" id="IPR031166">
    <property type="entry name" value="G_ENGA"/>
</dbReference>
<name>A0A4Q2RGM1_9HYPH</name>
<dbReference type="HAMAP" id="MF_00195">
    <property type="entry name" value="GTPase_Der"/>
    <property type="match status" value="1"/>
</dbReference>
<dbReference type="InterPro" id="IPR015946">
    <property type="entry name" value="KH_dom-like_a/b"/>
</dbReference>
<dbReference type="FunFam" id="3.40.50.300:FF:000057">
    <property type="entry name" value="GTPase Der"/>
    <property type="match status" value="1"/>
</dbReference>
<gene>
    <name evidence="8" type="primary">der</name>
    <name evidence="12" type="ORF">D3272_09015</name>
</gene>
<dbReference type="Proteomes" id="UP000289411">
    <property type="component" value="Unassembled WGS sequence"/>
</dbReference>
<comment type="similarity">
    <text evidence="1 8 9 10">Belongs to the TRAFAC class TrmE-Era-EngA-EngB-Septin-like GTPase superfamily. EngA (Der) GTPase family.</text>
</comment>
<dbReference type="InterPro" id="IPR006073">
    <property type="entry name" value="GTP-bd"/>
</dbReference>
<dbReference type="PROSITE" id="PS51712">
    <property type="entry name" value="G_ENGA"/>
    <property type="match status" value="2"/>
</dbReference>
<keyword evidence="6 8" id="KW-0342">GTP-binding</keyword>
<keyword evidence="13" id="KW-1185">Reference proteome</keyword>
<dbReference type="PANTHER" id="PTHR43834:SF6">
    <property type="entry name" value="GTPASE DER"/>
    <property type="match status" value="1"/>
</dbReference>
<feature type="binding site" evidence="8">
    <location>
        <begin position="200"/>
        <end position="207"/>
    </location>
    <ligand>
        <name>GTP</name>
        <dbReference type="ChEBI" id="CHEBI:37565"/>
        <label>2</label>
    </ligand>
</feature>
<evidence type="ECO:0000256" key="10">
    <source>
        <dbReference type="RuleBase" id="RU004481"/>
    </source>
</evidence>
<dbReference type="Gene3D" id="3.40.50.300">
    <property type="entry name" value="P-loop containing nucleotide triphosphate hydrolases"/>
    <property type="match status" value="2"/>
</dbReference>
<dbReference type="PANTHER" id="PTHR43834">
    <property type="entry name" value="GTPASE DER"/>
    <property type="match status" value="1"/>
</dbReference>
<reference evidence="12 13" key="2">
    <citation type="submission" date="2019-02" db="EMBL/GenBank/DDBJ databases">
        <title>'Lichenibacterium ramalinii' gen. nov. sp. nov., 'Lichenibacterium minor' gen. nov. sp. nov.</title>
        <authorList>
            <person name="Pankratov T."/>
        </authorList>
    </citation>
    <scope>NUCLEOTIDE SEQUENCE [LARGE SCALE GENOMIC DNA]</scope>
    <source>
        <strain evidence="12 13">RmlP001</strain>
    </source>
</reference>
<evidence type="ECO:0000256" key="9">
    <source>
        <dbReference type="PROSITE-ProRule" id="PRU01049"/>
    </source>
</evidence>
<dbReference type="NCBIfam" id="TIGR00231">
    <property type="entry name" value="small_GTP"/>
    <property type="match status" value="2"/>
</dbReference>
<organism evidence="12 13">
    <name type="scientific">Lichenibacterium ramalinae</name>
    <dbReference type="NCBI Taxonomy" id="2316527"/>
    <lineage>
        <taxon>Bacteria</taxon>
        <taxon>Pseudomonadati</taxon>
        <taxon>Pseudomonadota</taxon>
        <taxon>Alphaproteobacteria</taxon>
        <taxon>Hyphomicrobiales</taxon>
        <taxon>Lichenihabitantaceae</taxon>
        <taxon>Lichenibacterium</taxon>
    </lineage>
</organism>
<comment type="subunit">
    <text evidence="8">Associates with the 50S ribosomal subunit.</text>
</comment>
<reference evidence="12 13" key="1">
    <citation type="submission" date="2018-09" db="EMBL/GenBank/DDBJ databases">
        <authorList>
            <person name="Grouzdev D.S."/>
            <person name="Krutkina M.S."/>
        </authorList>
    </citation>
    <scope>NUCLEOTIDE SEQUENCE [LARGE SCALE GENOMIC DNA]</scope>
    <source>
        <strain evidence="12 13">RmlP001</strain>
    </source>
</reference>
<feature type="binding site" evidence="8">
    <location>
        <begin position="247"/>
        <end position="251"/>
    </location>
    <ligand>
        <name>GTP</name>
        <dbReference type="ChEBI" id="CHEBI:37565"/>
        <label>2</label>
    </ligand>
</feature>
<protein>
    <recommendedName>
        <fullName evidence="2 8">GTPase Der</fullName>
    </recommendedName>
    <alternativeName>
        <fullName evidence="7 8">GTP-binding protein EngA</fullName>
    </alternativeName>
</protein>
<evidence type="ECO:0000259" key="11">
    <source>
        <dbReference type="PROSITE" id="PS51712"/>
    </source>
</evidence>
<evidence type="ECO:0000256" key="6">
    <source>
        <dbReference type="ARBA" id="ARBA00023134"/>
    </source>
</evidence>
<dbReference type="Pfam" id="PF01926">
    <property type="entry name" value="MMR_HSR1"/>
    <property type="match status" value="2"/>
</dbReference>
<comment type="caution">
    <text evidence="12">The sequence shown here is derived from an EMBL/GenBank/DDBJ whole genome shotgun (WGS) entry which is preliminary data.</text>
</comment>
<proteinExistence type="inferred from homology"/>
<dbReference type="GO" id="GO:0005525">
    <property type="term" value="F:GTP binding"/>
    <property type="evidence" value="ECO:0007669"/>
    <property type="project" value="UniProtKB-UniRule"/>
</dbReference>
<dbReference type="AlphaFoldDB" id="A0A4Q2RGM1"/>
<dbReference type="InterPro" id="IPR027417">
    <property type="entry name" value="P-loop_NTPase"/>
</dbReference>
<feature type="binding site" evidence="8">
    <location>
        <begin position="8"/>
        <end position="15"/>
    </location>
    <ligand>
        <name>GTP</name>
        <dbReference type="ChEBI" id="CHEBI:37565"/>
        <label>1</label>
    </ligand>
</feature>
<dbReference type="PIRSF" id="PIRSF006485">
    <property type="entry name" value="GTP-binding_EngA"/>
    <property type="match status" value="1"/>
</dbReference>
<dbReference type="InterPro" id="IPR005225">
    <property type="entry name" value="Small_GTP-bd"/>
</dbReference>
<dbReference type="InterPro" id="IPR016484">
    <property type="entry name" value="GTPase_Der"/>
</dbReference>
<keyword evidence="5 8" id="KW-0547">Nucleotide-binding</keyword>
<feature type="binding site" evidence="8">
    <location>
        <begin position="55"/>
        <end position="59"/>
    </location>
    <ligand>
        <name>GTP</name>
        <dbReference type="ChEBI" id="CHEBI:37565"/>
        <label>1</label>
    </ligand>
</feature>
<dbReference type="Pfam" id="PF14714">
    <property type="entry name" value="KH_dom-like"/>
    <property type="match status" value="1"/>
</dbReference>
<feature type="binding site" evidence="8">
    <location>
        <begin position="118"/>
        <end position="121"/>
    </location>
    <ligand>
        <name>GTP</name>
        <dbReference type="ChEBI" id="CHEBI:37565"/>
        <label>1</label>
    </ligand>
</feature>
<evidence type="ECO:0000313" key="12">
    <source>
        <dbReference type="EMBL" id="RYB05714.1"/>
    </source>
</evidence>
<keyword evidence="3 8" id="KW-0690">Ribosome biogenesis</keyword>
<evidence type="ECO:0000256" key="1">
    <source>
        <dbReference type="ARBA" id="ARBA00008279"/>
    </source>
</evidence>
<dbReference type="CDD" id="cd01895">
    <property type="entry name" value="EngA2"/>
    <property type="match status" value="1"/>
</dbReference>
<accession>A0A4Q2RGM1</accession>
<dbReference type="FunFam" id="3.30.300.20:FF:000004">
    <property type="entry name" value="GTPase Der"/>
    <property type="match status" value="1"/>
</dbReference>
<comment type="function">
    <text evidence="8 10">GTPase that plays an essential role in the late steps of ribosome biogenesis.</text>
</comment>
<dbReference type="NCBIfam" id="TIGR03594">
    <property type="entry name" value="GTPase_EngA"/>
    <property type="match status" value="1"/>
</dbReference>
<dbReference type="PRINTS" id="PR00326">
    <property type="entry name" value="GTP1OBG"/>
</dbReference>
<evidence type="ECO:0000256" key="3">
    <source>
        <dbReference type="ARBA" id="ARBA00022517"/>
    </source>
</evidence>
<feature type="domain" description="EngA-type G" evidence="11">
    <location>
        <begin position="2"/>
        <end position="166"/>
    </location>
</feature>
<dbReference type="SUPFAM" id="SSF52540">
    <property type="entry name" value="P-loop containing nucleoside triphosphate hydrolases"/>
    <property type="match status" value="2"/>
</dbReference>
<dbReference type="EMBL" id="QYBC01000006">
    <property type="protein sequence ID" value="RYB05714.1"/>
    <property type="molecule type" value="Genomic_DNA"/>
</dbReference>
<dbReference type="OrthoDB" id="9805918at2"/>
<evidence type="ECO:0000256" key="7">
    <source>
        <dbReference type="ARBA" id="ARBA00032345"/>
    </source>
</evidence>
<feature type="domain" description="EngA-type G" evidence="11">
    <location>
        <begin position="194"/>
        <end position="369"/>
    </location>
</feature>